<sequence length="88" mass="9694">MHSGIVRLDDAQQSLGGYADRPHLSTVSPHSFTPILDGKIRGADVGLLYDPARPGEVQAAARWKSAFAEQAPELRLRRTIPTRERTTD</sequence>
<organism evidence="1 2">
    <name type="scientific">Candidatus Accumulibacter vicinus</name>
    <dbReference type="NCBI Taxonomy" id="2954382"/>
    <lineage>
        <taxon>Bacteria</taxon>
        <taxon>Pseudomonadati</taxon>
        <taxon>Pseudomonadota</taxon>
        <taxon>Betaproteobacteria</taxon>
        <taxon>Candidatus Accumulibacter</taxon>
    </lineage>
</organism>
<evidence type="ECO:0000313" key="2">
    <source>
        <dbReference type="Proteomes" id="UP000019812"/>
    </source>
</evidence>
<evidence type="ECO:0000313" key="1">
    <source>
        <dbReference type="EMBL" id="KFB67228.1"/>
    </source>
</evidence>
<dbReference type="Proteomes" id="UP000019812">
    <property type="component" value="Unassembled WGS sequence"/>
</dbReference>
<protein>
    <submittedName>
        <fullName evidence="1">Putative N-formylglutamate amidohydrolase</fullName>
    </submittedName>
</protein>
<name>A0A084XXN4_9PROT</name>
<comment type="caution">
    <text evidence="1">The sequence shown here is derived from an EMBL/GenBank/DDBJ whole genome shotgun (WGS) entry which is preliminary data.</text>
</comment>
<dbReference type="STRING" id="1457154.CAPSK01_003345"/>
<reference evidence="1 2" key="1">
    <citation type="submission" date="2014-07" db="EMBL/GenBank/DDBJ databases">
        <title>Expanding our view of genomic diversity in Candidatus Accumulibacter clades.</title>
        <authorList>
            <person name="Skennerton C.T."/>
            <person name="Barr J.J."/>
            <person name="Slater F.R."/>
            <person name="Bond P.L."/>
            <person name="Tyson G.W."/>
        </authorList>
    </citation>
    <scope>NUCLEOTIDE SEQUENCE [LARGE SCALE GENOMIC DNA]</scope>
    <source>
        <strain evidence="2">SK-01</strain>
    </source>
</reference>
<accession>A0A084XXN4</accession>
<gene>
    <name evidence="1" type="ORF">CAPSK01_003345</name>
</gene>
<proteinExistence type="predicted"/>
<keyword evidence="1" id="KW-0378">Hydrolase</keyword>
<dbReference type="EMBL" id="JDSS02000031">
    <property type="protein sequence ID" value="KFB67228.1"/>
    <property type="molecule type" value="Genomic_DNA"/>
</dbReference>
<dbReference type="AlphaFoldDB" id="A0A084XXN4"/>
<dbReference type="GO" id="GO:0016787">
    <property type="term" value="F:hydrolase activity"/>
    <property type="evidence" value="ECO:0007669"/>
    <property type="project" value="UniProtKB-KW"/>
</dbReference>